<evidence type="ECO:0000313" key="3">
    <source>
        <dbReference type="EMBL" id="RED43746.1"/>
    </source>
</evidence>
<dbReference type="OrthoDB" id="983155at2"/>
<dbReference type="EMBL" id="QRDX01000029">
    <property type="protein sequence ID" value="RED43746.1"/>
    <property type="molecule type" value="Genomic_DNA"/>
</dbReference>
<feature type="chain" id="PRO_5017641595" description="DUF6794 domain-containing protein" evidence="1">
    <location>
        <begin position="23"/>
        <end position="222"/>
    </location>
</feature>
<proteinExistence type="predicted"/>
<gene>
    <name evidence="3" type="ORF">DFQ02_1292</name>
</gene>
<dbReference type="Pfam" id="PF20594">
    <property type="entry name" value="DUF6794"/>
    <property type="match status" value="1"/>
</dbReference>
<keyword evidence="4" id="KW-1185">Reference proteome</keyword>
<organism evidence="3 4">
    <name type="scientific">Seonamhaeicola aphaedonensis</name>
    <dbReference type="NCBI Taxonomy" id="1461338"/>
    <lineage>
        <taxon>Bacteria</taxon>
        <taxon>Pseudomonadati</taxon>
        <taxon>Bacteroidota</taxon>
        <taxon>Flavobacteriia</taxon>
        <taxon>Flavobacteriales</taxon>
        <taxon>Flavobacteriaceae</taxon>
    </lineage>
</organism>
<evidence type="ECO:0000256" key="1">
    <source>
        <dbReference type="SAM" id="SignalP"/>
    </source>
</evidence>
<dbReference type="Proteomes" id="UP000256629">
    <property type="component" value="Unassembled WGS sequence"/>
</dbReference>
<comment type="caution">
    <text evidence="3">The sequence shown here is derived from an EMBL/GenBank/DDBJ whole genome shotgun (WGS) entry which is preliminary data.</text>
</comment>
<dbReference type="InterPro" id="IPR046744">
    <property type="entry name" value="DUF6794"/>
</dbReference>
<dbReference type="PROSITE" id="PS51257">
    <property type="entry name" value="PROKAR_LIPOPROTEIN"/>
    <property type="match status" value="1"/>
</dbReference>
<reference evidence="3 4" key="1">
    <citation type="submission" date="2018-07" db="EMBL/GenBank/DDBJ databases">
        <title>Genomic Encyclopedia of Type Strains, Phase III (KMG-III): the genomes of soil and plant-associated and newly described type strains.</title>
        <authorList>
            <person name="Whitman W."/>
        </authorList>
    </citation>
    <scope>NUCLEOTIDE SEQUENCE [LARGE SCALE GENOMIC DNA]</scope>
    <source>
        <strain evidence="3 4">CECT 8487</strain>
    </source>
</reference>
<feature type="signal peptide" evidence="1">
    <location>
        <begin position="1"/>
        <end position="22"/>
    </location>
</feature>
<keyword evidence="1" id="KW-0732">Signal</keyword>
<dbReference type="RefSeq" id="WP_116525252.1">
    <property type="nucleotide sequence ID" value="NZ_QRDX01000029.1"/>
</dbReference>
<dbReference type="AlphaFoldDB" id="A0A3D9H488"/>
<accession>A0A3D9H488</accession>
<protein>
    <recommendedName>
        <fullName evidence="2">DUF6794 domain-containing protein</fullName>
    </recommendedName>
</protein>
<evidence type="ECO:0000259" key="2">
    <source>
        <dbReference type="Pfam" id="PF20594"/>
    </source>
</evidence>
<sequence length="222" mass="26180">MLKKTTTILIFSLTLISCSVLFDSYKSEIDGVYIPKNLDDAILEVDKFYSDSLKTEIKKLDESDFVGDYHFGTGLWIRNNWNLWKGSRLSRFFKRNGIKHPDDMSSIVLVSYHRKLTGKEIGFRNQVSEYKQYWKESKKMFDLAKLPKQSKFPADSLEFGYMKWFESKSGSSLLHLQTNSKTDSIWIYEYQYGWKKIQNDLAEKLKHPKFKTDSILNLIYNE</sequence>
<feature type="domain" description="DUF6794" evidence="2">
    <location>
        <begin position="34"/>
        <end position="116"/>
    </location>
</feature>
<evidence type="ECO:0000313" key="4">
    <source>
        <dbReference type="Proteomes" id="UP000256629"/>
    </source>
</evidence>
<name>A0A3D9H488_9FLAO</name>